<dbReference type="AlphaFoldDB" id="A0A2J6S6Y5"/>
<name>A0A2J6S6Y5_HYAVF</name>
<dbReference type="EMBL" id="KZ613939">
    <property type="protein sequence ID" value="PMD46535.1"/>
    <property type="molecule type" value="Genomic_DNA"/>
</dbReference>
<evidence type="ECO:0000313" key="3">
    <source>
        <dbReference type="Proteomes" id="UP000235786"/>
    </source>
</evidence>
<protein>
    <recommendedName>
        <fullName evidence="4">F-box domain-containing protein</fullName>
    </recommendedName>
</protein>
<feature type="region of interest" description="Disordered" evidence="1">
    <location>
        <begin position="1"/>
        <end position="65"/>
    </location>
</feature>
<dbReference type="InterPro" id="IPR038883">
    <property type="entry name" value="AN11006-like"/>
</dbReference>
<proteinExistence type="predicted"/>
<dbReference type="Proteomes" id="UP000235786">
    <property type="component" value="Unassembled WGS sequence"/>
</dbReference>
<keyword evidence="3" id="KW-1185">Reference proteome</keyword>
<evidence type="ECO:0000256" key="1">
    <source>
        <dbReference type="SAM" id="MobiDB-lite"/>
    </source>
</evidence>
<reference evidence="2 3" key="1">
    <citation type="submission" date="2016-04" db="EMBL/GenBank/DDBJ databases">
        <title>A degradative enzymes factory behind the ericoid mycorrhizal symbiosis.</title>
        <authorList>
            <consortium name="DOE Joint Genome Institute"/>
            <person name="Martino E."/>
            <person name="Morin E."/>
            <person name="Grelet G."/>
            <person name="Kuo A."/>
            <person name="Kohler A."/>
            <person name="Daghino S."/>
            <person name="Barry K."/>
            <person name="Choi C."/>
            <person name="Cichocki N."/>
            <person name="Clum A."/>
            <person name="Copeland A."/>
            <person name="Hainaut M."/>
            <person name="Haridas S."/>
            <person name="Labutti K."/>
            <person name="Lindquist E."/>
            <person name="Lipzen A."/>
            <person name="Khouja H.-R."/>
            <person name="Murat C."/>
            <person name="Ohm R."/>
            <person name="Olson A."/>
            <person name="Spatafora J."/>
            <person name="Veneault-Fourrey C."/>
            <person name="Henrissat B."/>
            <person name="Grigoriev I."/>
            <person name="Martin F."/>
            <person name="Perotto S."/>
        </authorList>
    </citation>
    <scope>NUCLEOTIDE SEQUENCE [LARGE SCALE GENOMIC DNA]</scope>
    <source>
        <strain evidence="2 3">F</strain>
    </source>
</reference>
<accession>A0A2J6S6Y5</accession>
<dbReference type="OrthoDB" id="62952at2759"/>
<organism evidence="2 3">
    <name type="scientific">Hyaloscypha variabilis (strain UAMH 11265 / GT02V1 / F)</name>
    <name type="common">Meliniomyces variabilis</name>
    <dbReference type="NCBI Taxonomy" id="1149755"/>
    <lineage>
        <taxon>Eukaryota</taxon>
        <taxon>Fungi</taxon>
        <taxon>Dikarya</taxon>
        <taxon>Ascomycota</taxon>
        <taxon>Pezizomycotina</taxon>
        <taxon>Leotiomycetes</taxon>
        <taxon>Helotiales</taxon>
        <taxon>Hyaloscyphaceae</taxon>
        <taxon>Hyaloscypha</taxon>
        <taxon>Hyaloscypha variabilis</taxon>
    </lineage>
</organism>
<gene>
    <name evidence="2" type="ORF">L207DRAFT_215796</name>
</gene>
<dbReference type="PANTHER" id="PTHR42085:SF2">
    <property type="entry name" value="F-BOX DOMAIN-CONTAINING PROTEIN"/>
    <property type="match status" value="1"/>
</dbReference>
<evidence type="ECO:0000313" key="2">
    <source>
        <dbReference type="EMBL" id="PMD46535.1"/>
    </source>
</evidence>
<evidence type="ECO:0008006" key="4">
    <source>
        <dbReference type="Google" id="ProtNLM"/>
    </source>
</evidence>
<feature type="compositionally biased region" description="Acidic residues" evidence="1">
    <location>
        <begin position="50"/>
        <end position="65"/>
    </location>
</feature>
<dbReference type="PANTHER" id="PTHR42085">
    <property type="entry name" value="F-BOX DOMAIN-CONTAINING PROTEIN"/>
    <property type="match status" value="1"/>
</dbReference>
<sequence length="365" mass="42030">MPTKTTMARRAVAKAKSEAAYKPTVAKPRVESKKRPTRATRKQVTYKYESEEESEAEPEVEDEDDYRFDDVEVVEVETKPVFTEFEAEGELEEGLCIVRSLGGGKYELVNLNTVPRSLLGSEETGEIIKGKEERRAMFAIDKEQWDEVIAKTEMAAKSADGHIFRLMKLPLELRYKIYEFAVIANGPIHPTEAPSKSLGLGLLRASRQIHREAIPFFHRNNFKITDVIKKFDQYRQSVIMSVQEITFEWWGFSRKDTATLNFFDECKKLKVLHIIVTQWSVDPSPYHKRQHLLQDDLTIKRFSKTNGFDALLSIRGLQKVTVQNSKRHKAPGLSDEELAAFEAVLMQRLTQPKLVEPPKKRKERD</sequence>